<dbReference type="RefSeq" id="WP_098704606.1">
    <property type="nucleotide sequence ID" value="NZ_CM008375.1"/>
</dbReference>
<dbReference type="SMART" id="SM00271">
    <property type="entry name" value="DnaJ"/>
    <property type="match status" value="1"/>
</dbReference>
<feature type="transmembrane region" description="Helical" evidence="1">
    <location>
        <begin position="111"/>
        <end position="129"/>
    </location>
</feature>
<dbReference type="PRINTS" id="PR00625">
    <property type="entry name" value="JDOMAIN"/>
</dbReference>
<gene>
    <name evidence="3" type="ORF">APS60_12630</name>
</gene>
<proteinExistence type="predicted"/>
<dbReference type="InterPro" id="IPR036869">
    <property type="entry name" value="J_dom_sf"/>
</dbReference>
<dbReference type="Gene3D" id="1.10.287.110">
    <property type="entry name" value="DnaJ domain"/>
    <property type="match status" value="1"/>
</dbReference>
<dbReference type="Pfam" id="PF00226">
    <property type="entry name" value="DnaJ"/>
    <property type="match status" value="1"/>
</dbReference>
<feature type="transmembrane region" description="Helical" evidence="1">
    <location>
        <begin position="135"/>
        <end position="158"/>
    </location>
</feature>
<keyword evidence="3" id="KW-0614">Plasmid</keyword>
<keyword evidence="1" id="KW-0472">Membrane</keyword>
<evidence type="ECO:0000256" key="1">
    <source>
        <dbReference type="SAM" id="Phobius"/>
    </source>
</evidence>
<protein>
    <submittedName>
        <fullName evidence="3">Molecular chaperone DnaJ</fullName>
    </submittedName>
</protein>
<keyword evidence="1" id="KW-1133">Transmembrane helix</keyword>
<keyword evidence="1" id="KW-0812">Transmembrane</keyword>
<dbReference type="InterPro" id="IPR018253">
    <property type="entry name" value="DnaJ_domain_CS"/>
</dbReference>
<dbReference type="AlphaFoldDB" id="A0AA44ZDK3"/>
<dbReference type="Proteomes" id="UP000223982">
    <property type="component" value="Plasmid p09_09"/>
</dbReference>
<name>A0AA44ZDK3_CUTAC</name>
<feature type="transmembrane region" description="Helical" evidence="1">
    <location>
        <begin position="165"/>
        <end position="184"/>
    </location>
</feature>
<dbReference type="PANTHER" id="PTHR44240">
    <property type="entry name" value="DNAJ DOMAIN (PROKARYOTIC HEAT SHOCK PROTEIN)-RELATED"/>
    <property type="match status" value="1"/>
</dbReference>
<evidence type="ECO:0000313" key="3">
    <source>
        <dbReference type="EMBL" id="PHJ26180.1"/>
    </source>
</evidence>
<evidence type="ECO:0000313" key="4">
    <source>
        <dbReference type="Proteomes" id="UP000223982"/>
    </source>
</evidence>
<accession>A0AA44ZDK3</accession>
<feature type="transmembrane region" description="Helical" evidence="1">
    <location>
        <begin position="190"/>
        <end position="210"/>
    </location>
</feature>
<reference evidence="3 4" key="1">
    <citation type="submission" date="2017-02" db="EMBL/GenBank/DDBJ databases">
        <title>Prevalence of linear plasmids in Propionibacterium acnes isolates obtained from cancerous prostatic tissue.</title>
        <authorList>
            <person name="Davidsson S."/>
            <person name="Bruggemann H."/>
        </authorList>
    </citation>
    <scope>NUCLEOTIDE SEQUENCE [LARGE SCALE GENOMIC DNA]</scope>
    <source>
        <strain evidence="3 4">09-9</strain>
        <plasmid evidence="3 4">p09_09</plasmid>
    </source>
</reference>
<dbReference type="InterPro" id="IPR052276">
    <property type="entry name" value="Diphthamide-biosynth_chaperone"/>
</dbReference>
<dbReference type="CDD" id="cd06257">
    <property type="entry name" value="DnaJ"/>
    <property type="match status" value="1"/>
</dbReference>
<sequence length="333" mass="36418">MTPDNPSLYEVLGIPPQASPTQIKEAWRTTAKATHPDAGGTNEAFTTAQHAWEVLSDPEQRAAYDAALSGEDASDQEALDGTVDVDPLAEWPWCVPFLEATPRLRHPCPGIVESVVVAAAGIMTGIGWHELLKSLVVAPGFVGAWWVISVPLVVAVTWLGAITGICAIMAGLVWLGWGLIGGAALWGQPWVVTAIATGWVAWVAGVVWWWHRRMAWPARTCRAGNMIDMPEDDPPWVEPVELVAELIPSVRAMWSPDRQTVVVIAGRRVATLGMPMRGWRGIDMRGWNPIGADTAWIVDQIGGWLADQDKPLTIDGRILYETWDRLQTVRPHS</sequence>
<dbReference type="EMBL" id="LKVB01000016">
    <property type="protein sequence ID" value="PHJ26180.1"/>
    <property type="molecule type" value="Genomic_DNA"/>
</dbReference>
<dbReference type="PANTHER" id="PTHR44240:SF10">
    <property type="entry name" value="J DOMAIN-CONTAINING PROTEIN"/>
    <property type="match status" value="1"/>
</dbReference>
<geneLocation type="plasmid" evidence="3 4">
    <name>p09_09</name>
</geneLocation>
<dbReference type="SUPFAM" id="SSF46565">
    <property type="entry name" value="Chaperone J-domain"/>
    <property type="match status" value="1"/>
</dbReference>
<evidence type="ECO:0000259" key="2">
    <source>
        <dbReference type="PROSITE" id="PS50076"/>
    </source>
</evidence>
<dbReference type="PROSITE" id="PS00636">
    <property type="entry name" value="DNAJ_1"/>
    <property type="match status" value="1"/>
</dbReference>
<dbReference type="InterPro" id="IPR001623">
    <property type="entry name" value="DnaJ_domain"/>
</dbReference>
<organism evidence="3 4">
    <name type="scientific">Cutibacterium acnes</name>
    <name type="common">Propionibacterium acnes</name>
    <dbReference type="NCBI Taxonomy" id="1747"/>
    <lineage>
        <taxon>Bacteria</taxon>
        <taxon>Bacillati</taxon>
        <taxon>Actinomycetota</taxon>
        <taxon>Actinomycetes</taxon>
        <taxon>Propionibacteriales</taxon>
        <taxon>Propionibacteriaceae</taxon>
        <taxon>Cutibacterium</taxon>
    </lineage>
</organism>
<feature type="domain" description="J" evidence="2">
    <location>
        <begin position="7"/>
        <end position="68"/>
    </location>
</feature>
<dbReference type="PROSITE" id="PS50076">
    <property type="entry name" value="DNAJ_2"/>
    <property type="match status" value="1"/>
</dbReference>
<comment type="caution">
    <text evidence="3">The sequence shown here is derived from an EMBL/GenBank/DDBJ whole genome shotgun (WGS) entry which is preliminary data.</text>
</comment>